<evidence type="ECO:0000313" key="2">
    <source>
        <dbReference type="Proteomes" id="UP000005661"/>
    </source>
</evidence>
<dbReference type="Proteomes" id="UP000005661">
    <property type="component" value="Segment"/>
</dbReference>
<accession>G8IB55</accession>
<keyword evidence="2" id="KW-1185">Reference proteome</keyword>
<dbReference type="GeneID" id="18561153"/>
<protein>
    <submittedName>
        <fullName evidence="1">Head-to-tail adaptor</fullName>
    </submittedName>
</protein>
<name>G8IB55_9CAUD</name>
<organism evidence="1 2">
    <name type="scientific">Mycobacterium phage Kugel</name>
    <dbReference type="NCBI Taxonomy" id="2923003"/>
    <lineage>
        <taxon>Viruses</taxon>
        <taxon>Duplodnaviria</taxon>
        <taxon>Heunggongvirae</taxon>
        <taxon>Uroviricota</taxon>
        <taxon>Caudoviricetes</taxon>
        <taxon>Fromanvirus</taxon>
        <taxon>Fromanvirus kugel</taxon>
    </lineage>
</organism>
<sequence>MRGPLRRPPPPVGGTMATLATHEDVTAFWARTPTAEEIVLINRRLAQAERMLLRAIPELLIKAASDPVFRAEVIDIEAEAVLRLVRNHEGYLSETDGNYTYMLQAQDPNRKLEILPEEWEVLGIVRSGLGILVPTVVLPS</sequence>
<dbReference type="EMBL" id="JN699016">
    <property type="protein sequence ID" value="AER49949.1"/>
    <property type="molecule type" value="Genomic_DNA"/>
</dbReference>
<reference evidence="1 2" key="1">
    <citation type="journal article" date="2012" name="J. Virol.">
        <title>Complete Genome Sequences of 138 Mycobacteriophages.</title>
        <authorList>
            <consortium name="the Science Education Alliance Phage Hunters Advancing Genomics and Evolutionary Science Program"/>
            <consortium name="the KwaZulu-Natal Research Institute for Tuberculosis and HIV Mycobacterial Genetics Course Students"/>
            <consortium name="the Phage Hunters Integrating Research and Education Program"/>
            <person name="Hatfull G.F."/>
        </authorList>
    </citation>
    <scope>NUCLEOTIDE SEQUENCE [LARGE SCALE GENOMIC DNA]</scope>
</reference>
<dbReference type="OrthoDB" id="14615at10239"/>
<proteinExistence type="predicted"/>
<dbReference type="Pfam" id="PF09355">
    <property type="entry name" value="Phage_Gp19"/>
    <property type="match status" value="1"/>
</dbReference>
<dbReference type="RefSeq" id="YP_009013472.1">
    <property type="nucleotide sequence ID" value="NC_023702.1"/>
</dbReference>
<gene>
    <name evidence="1" type="primary">17</name>
    <name evidence="1" type="ORF">KUGEL_17</name>
</gene>
<dbReference type="InterPro" id="IPR018963">
    <property type="entry name" value="Mycophage_D29_Gp19"/>
</dbReference>
<evidence type="ECO:0000313" key="1">
    <source>
        <dbReference type="EMBL" id="AER49949.1"/>
    </source>
</evidence>
<dbReference type="KEGG" id="vg:18561153"/>